<keyword evidence="2" id="KW-1185">Reference proteome</keyword>
<accession>A0A194VFJ5</accession>
<gene>
    <name evidence="1" type="ORF">VP1G_11431</name>
</gene>
<evidence type="ECO:0000313" key="1">
    <source>
        <dbReference type="EMBL" id="KUI62775.1"/>
    </source>
</evidence>
<dbReference type="AlphaFoldDB" id="A0A194VFJ5"/>
<organism evidence="1 2">
    <name type="scientific">Cytospora mali</name>
    <name type="common">Apple Valsa canker fungus</name>
    <name type="synonym">Valsa mali</name>
    <dbReference type="NCBI Taxonomy" id="578113"/>
    <lineage>
        <taxon>Eukaryota</taxon>
        <taxon>Fungi</taxon>
        <taxon>Dikarya</taxon>
        <taxon>Ascomycota</taxon>
        <taxon>Pezizomycotina</taxon>
        <taxon>Sordariomycetes</taxon>
        <taxon>Sordariomycetidae</taxon>
        <taxon>Diaporthales</taxon>
        <taxon>Cytosporaceae</taxon>
        <taxon>Cytospora</taxon>
    </lineage>
</organism>
<proteinExistence type="predicted"/>
<evidence type="ECO:0000313" key="2">
    <source>
        <dbReference type="Proteomes" id="UP000078576"/>
    </source>
</evidence>
<sequence length="61" mass="7087">MYIPRSFYYRKFNVICRHSAYEEEFQHTVPCSVLESKICVAAKLSGYECDTADEEACPEDI</sequence>
<name>A0A194VFJ5_CYTMA</name>
<reference evidence="2" key="1">
    <citation type="submission" date="2014-12" db="EMBL/GenBank/DDBJ databases">
        <title>Genome Sequence of Valsa Canker Pathogens Uncovers a Specific Adaption of Colonization on Woody Bark.</title>
        <authorList>
            <person name="Yin Z."/>
            <person name="Liu H."/>
            <person name="Gao X."/>
            <person name="Li Z."/>
            <person name="Song N."/>
            <person name="Ke X."/>
            <person name="Dai Q."/>
            <person name="Wu Y."/>
            <person name="Sun Y."/>
            <person name="Xu J.-R."/>
            <person name="Kang Z.K."/>
            <person name="Wang L."/>
            <person name="Huang L."/>
        </authorList>
    </citation>
    <scope>NUCLEOTIDE SEQUENCE [LARGE SCALE GENOMIC DNA]</scope>
    <source>
        <strain evidence="2">SXYL134</strain>
    </source>
</reference>
<protein>
    <submittedName>
        <fullName evidence="1">Uncharacterized protein</fullName>
    </submittedName>
</protein>
<dbReference type="EMBL" id="KN714832">
    <property type="protein sequence ID" value="KUI62775.1"/>
    <property type="molecule type" value="Genomic_DNA"/>
</dbReference>
<dbReference type="Proteomes" id="UP000078576">
    <property type="component" value="Unassembled WGS sequence"/>
</dbReference>